<sequence length="275" mass="31036">MAKSLAFKLQQLESRLCTGDGLEVGYSRILRDAIADNDSQLQTEALKYLGDLHLERGKIDKDVKRFDNAADLYEAAFLPCTDTDGREAIEHRIRYVERLASKVPRKSVITEHGDNENDIRTFQNSVLRVAYTCLTLDRTQAQCEGDLSSLRDVYTKTLKAGFMKKTLRLRKENTFDDDPLWVITSSQTAEDSRSYREHYSQGKRAMKTGKLDLAEQQFASALKIVHGKEPTTLQLEAECLYKMGNVYLERGEMTKEGADFTKATALYNAALASGP</sequence>
<dbReference type="AlphaFoldDB" id="A0A8J9ZU70"/>
<name>A0A8J9ZU70_BRALA</name>
<dbReference type="PANTHER" id="PTHR19959">
    <property type="entry name" value="KINESIN LIGHT CHAIN"/>
    <property type="match status" value="1"/>
</dbReference>
<evidence type="ECO:0000313" key="2">
    <source>
        <dbReference type="Proteomes" id="UP000838412"/>
    </source>
</evidence>
<dbReference type="EMBL" id="OV696689">
    <property type="protein sequence ID" value="CAH1263691.1"/>
    <property type="molecule type" value="Genomic_DNA"/>
</dbReference>
<evidence type="ECO:0000313" key="1">
    <source>
        <dbReference type="EMBL" id="CAH1263691.1"/>
    </source>
</evidence>
<dbReference type="SUPFAM" id="SSF48452">
    <property type="entry name" value="TPR-like"/>
    <property type="match status" value="1"/>
</dbReference>
<dbReference type="InterPro" id="IPR011990">
    <property type="entry name" value="TPR-like_helical_dom_sf"/>
</dbReference>
<gene>
    <name evidence="1" type="primary">Hypp2746</name>
    <name evidence="1" type="ORF">BLAG_LOCUS18301</name>
</gene>
<dbReference type="Gene3D" id="1.25.40.10">
    <property type="entry name" value="Tetratricopeptide repeat domain"/>
    <property type="match status" value="1"/>
</dbReference>
<protein>
    <submittedName>
        <fullName evidence="1">Hypp2746 protein</fullName>
    </submittedName>
</protein>
<dbReference type="Proteomes" id="UP000838412">
    <property type="component" value="Chromosome 4"/>
</dbReference>
<proteinExistence type="predicted"/>
<reference evidence="1" key="1">
    <citation type="submission" date="2022-01" db="EMBL/GenBank/DDBJ databases">
        <authorList>
            <person name="Braso-Vives M."/>
        </authorList>
    </citation>
    <scope>NUCLEOTIDE SEQUENCE</scope>
</reference>
<organism evidence="1 2">
    <name type="scientific">Branchiostoma lanceolatum</name>
    <name type="common">Common lancelet</name>
    <name type="synonym">Amphioxus lanceolatum</name>
    <dbReference type="NCBI Taxonomy" id="7740"/>
    <lineage>
        <taxon>Eukaryota</taxon>
        <taxon>Metazoa</taxon>
        <taxon>Chordata</taxon>
        <taxon>Cephalochordata</taxon>
        <taxon>Leptocardii</taxon>
        <taxon>Amphioxiformes</taxon>
        <taxon>Branchiostomatidae</taxon>
        <taxon>Branchiostoma</taxon>
    </lineage>
</organism>
<accession>A0A8J9ZU70</accession>
<dbReference type="PANTHER" id="PTHR19959:SF119">
    <property type="entry name" value="FUNGAL LIPASE-LIKE DOMAIN-CONTAINING PROTEIN"/>
    <property type="match status" value="1"/>
</dbReference>
<keyword evidence="2" id="KW-1185">Reference proteome</keyword>